<evidence type="ECO:0008006" key="3">
    <source>
        <dbReference type="Google" id="ProtNLM"/>
    </source>
</evidence>
<dbReference type="RefSeq" id="WP_152661859.1">
    <property type="nucleotide sequence ID" value="NZ_CP036422.1"/>
</dbReference>
<dbReference type="KEGG" id="halc:EY643_08835"/>
<evidence type="ECO:0000313" key="2">
    <source>
        <dbReference type="Proteomes" id="UP000326287"/>
    </source>
</evidence>
<dbReference type="Proteomes" id="UP000326287">
    <property type="component" value="Chromosome"/>
</dbReference>
<dbReference type="OrthoDB" id="9809066at2"/>
<gene>
    <name evidence="1" type="ORF">EY643_08835</name>
</gene>
<protein>
    <recommendedName>
        <fullName evidence="3">Transporter</fullName>
    </recommendedName>
</protein>
<name>A0A5P9NJ46_9GAMM</name>
<proteinExistence type="predicted"/>
<dbReference type="AlphaFoldDB" id="A0A5P9NJ46"/>
<keyword evidence="2" id="KW-1185">Reference proteome</keyword>
<accession>A0A5P9NJ46</accession>
<dbReference type="EMBL" id="CP036422">
    <property type="protein sequence ID" value="QFU75752.1"/>
    <property type="molecule type" value="Genomic_DNA"/>
</dbReference>
<organism evidence="1 2">
    <name type="scientific">Halioglobus maricola</name>
    <dbReference type="NCBI Taxonomy" id="2601894"/>
    <lineage>
        <taxon>Bacteria</taxon>
        <taxon>Pseudomonadati</taxon>
        <taxon>Pseudomonadota</taxon>
        <taxon>Gammaproteobacteria</taxon>
        <taxon>Cellvibrionales</taxon>
        <taxon>Halieaceae</taxon>
        <taxon>Halioglobus</taxon>
    </lineage>
</organism>
<reference evidence="1 2" key="1">
    <citation type="submission" date="2019-02" db="EMBL/GenBank/DDBJ databases">
        <authorList>
            <person name="Li S.-H."/>
        </authorList>
    </citation>
    <scope>NUCLEOTIDE SEQUENCE [LARGE SCALE GENOMIC DNA]</scope>
    <source>
        <strain evidence="1 2">IMCC14385</strain>
    </source>
</reference>
<sequence>MRHFPLALLFLCSLALGEEADSLANADLAELDRKLNNPLTSIWSLTFQNNTSANTGELVDGTEYSNTLFFQPFMPFEVGADKQTMFTLRPVFPLVTQPEVDFSTGESSSHKTGYGDTQLLLLAGPNTGEGLVWGAGATLIFPTASDDILGQGKYQAGPAAMAFNIGKPWVYGVLAQHWSSFSGDSDRSDTNRTDIQYTIRYSLPNAMSIGMGPTITYDWEADSDNALTFPIGLGLTKTTRWGRTPVKLRAEVHYSLVKPEDYAAEWNFRIQVTPVINSPFM</sequence>
<evidence type="ECO:0000313" key="1">
    <source>
        <dbReference type="EMBL" id="QFU75752.1"/>
    </source>
</evidence>